<evidence type="ECO:0000259" key="2">
    <source>
        <dbReference type="Pfam" id="PF02517"/>
    </source>
</evidence>
<dbReference type="Proteomes" id="UP001224418">
    <property type="component" value="Unassembled WGS sequence"/>
</dbReference>
<keyword evidence="1" id="KW-1133">Transmembrane helix</keyword>
<evidence type="ECO:0000256" key="1">
    <source>
        <dbReference type="SAM" id="Phobius"/>
    </source>
</evidence>
<proteinExistence type="predicted"/>
<keyword evidence="1" id="KW-0812">Transmembrane</keyword>
<dbReference type="EMBL" id="JAUSWN010000001">
    <property type="protein sequence ID" value="MDQ0478464.1"/>
    <property type="molecule type" value="Genomic_DNA"/>
</dbReference>
<dbReference type="InterPro" id="IPR003675">
    <property type="entry name" value="Rce1/LyrA-like_dom"/>
</dbReference>
<evidence type="ECO:0000313" key="3">
    <source>
        <dbReference type="EMBL" id="MDQ0478464.1"/>
    </source>
</evidence>
<feature type="domain" description="CAAX prenyl protease 2/Lysostaphin resistance protein A-like" evidence="2">
    <location>
        <begin position="120"/>
        <end position="205"/>
    </location>
</feature>
<organism evidence="3 4">
    <name type="scientific">Hathewaya limosa</name>
    <name type="common">Clostridium limosum</name>
    <dbReference type="NCBI Taxonomy" id="1536"/>
    <lineage>
        <taxon>Bacteria</taxon>
        <taxon>Bacillati</taxon>
        <taxon>Bacillota</taxon>
        <taxon>Clostridia</taxon>
        <taxon>Eubacteriales</taxon>
        <taxon>Clostridiaceae</taxon>
        <taxon>Hathewaya</taxon>
    </lineage>
</organism>
<keyword evidence="4" id="KW-1185">Reference proteome</keyword>
<feature type="transmembrane region" description="Helical" evidence="1">
    <location>
        <begin position="184"/>
        <end position="209"/>
    </location>
</feature>
<sequence>MNIRIQCLSLLIILFTFNPTILSQCFLNAKKGGIELEKLLKGLLITYIFIVLTVFILMPTALKPRLICGDLWYFLGIATIPIVFLGEISVVALCLKAKGIDIEGVKILSAWKKCDSKSIICTALIGAFEELVYRLMWFYILANVFNINTIIILIITSIVYALNHILMGKEIFLSKIWSGLIYGLIYYLSGYCIVVPIITHCIGNVLILIKGGRE</sequence>
<accession>A0ABU0JQX8</accession>
<feature type="transmembrane region" description="Helical" evidence="1">
    <location>
        <begin position="136"/>
        <end position="163"/>
    </location>
</feature>
<feature type="transmembrane region" description="Helical" evidence="1">
    <location>
        <begin position="71"/>
        <end position="93"/>
    </location>
</feature>
<reference evidence="3 4" key="1">
    <citation type="submission" date="2023-07" db="EMBL/GenBank/DDBJ databases">
        <title>Genomic Encyclopedia of Type Strains, Phase IV (KMG-IV): sequencing the most valuable type-strain genomes for metagenomic binning, comparative biology and taxonomic classification.</title>
        <authorList>
            <person name="Goeker M."/>
        </authorList>
    </citation>
    <scope>NUCLEOTIDE SEQUENCE [LARGE SCALE GENOMIC DNA]</scope>
    <source>
        <strain evidence="3 4">DSM 1400</strain>
    </source>
</reference>
<feature type="transmembrane region" description="Helical" evidence="1">
    <location>
        <begin position="39"/>
        <end position="59"/>
    </location>
</feature>
<keyword evidence="1" id="KW-0472">Membrane</keyword>
<protein>
    <recommendedName>
        <fullName evidence="2">CAAX prenyl protease 2/Lysostaphin resistance protein A-like domain-containing protein</fullName>
    </recommendedName>
</protein>
<dbReference type="RefSeq" id="WP_307354758.1">
    <property type="nucleotide sequence ID" value="NZ_BAAACJ010000024.1"/>
</dbReference>
<dbReference type="Pfam" id="PF02517">
    <property type="entry name" value="Rce1-like"/>
    <property type="match status" value="1"/>
</dbReference>
<evidence type="ECO:0000313" key="4">
    <source>
        <dbReference type="Proteomes" id="UP001224418"/>
    </source>
</evidence>
<gene>
    <name evidence="3" type="ORF">QOZ93_000165</name>
</gene>
<comment type="caution">
    <text evidence="3">The sequence shown here is derived from an EMBL/GenBank/DDBJ whole genome shotgun (WGS) entry which is preliminary data.</text>
</comment>
<name>A0ABU0JQX8_HATLI</name>